<gene>
    <name evidence="6" type="ORF">OFUS_LOCUS9171</name>
</gene>
<dbReference type="SUPFAM" id="SSF52540">
    <property type="entry name" value="P-loop containing nucleoside triphosphate hydrolases"/>
    <property type="match status" value="1"/>
</dbReference>
<evidence type="ECO:0000256" key="1">
    <source>
        <dbReference type="ARBA" id="ARBA00022679"/>
    </source>
</evidence>
<evidence type="ECO:0000256" key="4">
    <source>
        <dbReference type="PIRSR" id="PIRSR637359-3"/>
    </source>
</evidence>
<feature type="binding site" evidence="3">
    <location>
        <position position="203"/>
    </location>
    <ligand>
        <name>3'-phosphoadenylyl sulfate</name>
        <dbReference type="ChEBI" id="CHEBI:58339"/>
    </ligand>
</feature>
<dbReference type="EMBL" id="CAIIXF020000005">
    <property type="protein sequence ID" value="CAH1782760.1"/>
    <property type="molecule type" value="Genomic_DNA"/>
</dbReference>
<evidence type="ECO:0000313" key="6">
    <source>
        <dbReference type="EMBL" id="CAH1782760.1"/>
    </source>
</evidence>
<comment type="caution">
    <text evidence="6">The sequence shown here is derived from an EMBL/GenBank/DDBJ whole genome shotgun (WGS) entry which is preliminary data.</text>
</comment>
<dbReference type="GO" id="GO:0008467">
    <property type="term" value="F:[heparan sulfate]-glucosamine 3-sulfotransferase activity"/>
    <property type="evidence" value="ECO:0007669"/>
    <property type="project" value="TreeGrafter"/>
</dbReference>
<feature type="disulfide bond" evidence="4">
    <location>
        <begin position="308"/>
        <end position="316"/>
    </location>
</feature>
<dbReference type="PANTHER" id="PTHR10605">
    <property type="entry name" value="HEPARAN SULFATE SULFOTRANSFERASE"/>
    <property type="match status" value="1"/>
</dbReference>
<reference evidence="6" key="1">
    <citation type="submission" date="2022-03" db="EMBL/GenBank/DDBJ databases">
        <authorList>
            <person name="Martin C."/>
        </authorList>
    </citation>
    <scope>NUCLEOTIDE SEQUENCE</scope>
</reference>
<protein>
    <recommendedName>
        <fullName evidence="5">Sulfotransferase domain-containing protein</fullName>
    </recommendedName>
</protein>
<evidence type="ECO:0000313" key="7">
    <source>
        <dbReference type="Proteomes" id="UP000749559"/>
    </source>
</evidence>
<dbReference type="InterPro" id="IPR000863">
    <property type="entry name" value="Sulfotransferase_dom"/>
</dbReference>
<accession>A0A8S4NRN4</accession>
<dbReference type="Proteomes" id="UP000749559">
    <property type="component" value="Unassembled WGS sequence"/>
</dbReference>
<evidence type="ECO:0000256" key="3">
    <source>
        <dbReference type="PIRSR" id="PIRSR637359-2"/>
    </source>
</evidence>
<dbReference type="PANTHER" id="PTHR10605:SF65">
    <property type="entry name" value="GH20068P"/>
    <property type="match status" value="1"/>
</dbReference>
<keyword evidence="2" id="KW-0325">Glycoprotein</keyword>
<sequence length="361" mass="42264">MKFWRWIREMFRKIKHLFLPLSTLCILLWLAIHSTIMAEDKTIHDDKLTLSEQLNNPLKIVPLGTQRRINLNNSDLGHQSVLSNKTVNDKELTLSDFGNIKRFPKFLIIGAPECGMSALMRFLNAHAQLVPSGNDLNFFQSHYDKGTEWFLNQMPFTAHWQLAFQKSSGYFTMNADAIERIKTVNPRMKFLVIVCDPTNRAVSHYLQAVAANLTGKDNTTITPFEEIVLTPEDGKINVEDPIIDRGLYAKHLQTYYKVFPKEQFHIIKQGEFFETPWVALGKVEAFLKLVHVFHQIKFYFNKQYGIYCHKSDKTQCRSDILMRYDLQQYKPYNDVMNKLKQFYEEQNKDFAQLVGMDFEWA</sequence>
<name>A0A8S4NRN4_OWEFU</name>
<keyword evidence="4" id="KW-1015">Disulfide bond</keyword>
<dbReference type="AlphaFoldDB" id="A0A8S4NRN4"/>
<keyword evidence="1" id="KW-0808">Transferase</keyword>
<feature type="binding site" evidence="3">
    <location>
        <position position="307"/>
    </location>
    <ligand>
        <name>3'-phosphoadenylyl sulfate</name>
        <dbReference type="ChEBI" id="CHEBI:58339"/>
    </ligand>
</feature>
<keyword evidence="7" id="KW-1185">Reference proteome</keyword>
<dbReference type="Gene3D" id="3.40.50.300">
    <property type="entry name" value="P-loop containing nucleotide triphosphate hydrolases"/>
    <property type="match status" value="1"/>
</dbReference>
<dbReference type="Pfam" id="PF00685">
    <property type="entry name" value="Sulfotransfer_1"/>
    <property type="match status" value="1"/>
</dbReference>
<feature type="domain" description="Sulfotransferase" evidence="5">
    <location>
        <begin position="104"/>
        <end position="350"/>
    </location>
</feature>
<dbReference type="OrthoDB" id="16988at2759"/>
<proteinExistence type="predicted"/>
<organism evidence="6 7">
    <name type="scientific">Owenia fusiformis</name>
    <name type="common">Polychaete worm</name>
    <dbReference type="NCBI Taxonomy" id="6347"/>
    <lineage>
        <taxon>Eukaryota</taxon>
        <taxon>Metazoa</taxon>
        <taxon>Spiralia</taxon>
        <taxon>Lophotrochozoa</taxon>
        <taxon>Annelida</taxon>
        <taxon>Polychaeta</taxon>
        <taxon>Sedentaria</taxon>
        <taxon>Canalipalpata</taxon>
        <taxon>Sabellida</taxon>
        <taxon>Oweniida</taxon>
        <taxon>Oweniidae</taxon>
        <taxon>Owenia</taxon>
    </lineage>
</organism>
<evidence type="ECO:0000256" key="2">
    <source>
        <dbReference type="ARBA" id="ARBA00023180"/>
    </source>
</evidence>
<dbReference type="InterPro" id="IPR037359">
    <property type="entry name" value="NST/OST"/>
</dbReference>
<dbReference type="InterPro" id="IPR027417">
    <property type="entry name" value="P-loop_NTPase"/>
</dbReference>
<evidence type="ECO:0000259" key="5">
    <source>
        <dbReference type="Pfam" id="PF00685"/>
    </source>
</evidence>